<evidence type="ECO:0000313" key="2">
    <source>
        <dbReference type="WBParaSite" id="maker-uti_cns_0011650-snap-gene-0.4-mRNA-1"/>
    </source>
</evidence>
<dbReference type="Proteomes" id="UP000095280">
    <property type="component" value="Unplaced"/>
</dbReference>
<dbReference type="AlphaFoldDB" id="A0A1I8IDA4"/>
<proteinExistence type="predicted"/>
<keyword evidence="1" id="KW-1185">Reference proteome</keyword>
<sequence>MRQAALSVPQRRRLPAAGQRGLSVPAGVHRLAVRAALSGRLLRPGLRQGLRLRRRRVRGLQSRQWHLRRRLRPGQE</sequence>
<organism evidence="1 2">
    <name type="scientific">Macrostomum lignano</name>
    <dbReference type="NCBI Taxonomy" id="282301"/>
    <lineage>
        <taxon>Eukaryota</taxon>
        <taxon>Metazoa</taxon>
        <taxon>Spiralia</taxon>
        <taxon>Lophotrochozoa</taxon>
        <taxon>Platyhelminthes</taxon>
        <taxon>Rhabditophora</taxon>
        <taxon>Macrostomorpha</taxon>
        <taxon>Macrostomida</taxon>
        <taxon>Macrostomidae</taxon>
        <taxon>Macrostomum</taxon>
    </lineage>
</organism>
<dbReference type="WBParaSite" id="maker-uti_cns_0011650-snap-gene-0.4-mRNA-1">
    <property type="protein sequence ID" value="maker-uti_cns_0011650-snap-gene-0.4-mRNA-1"/>
    <property type="gene ID" value="maker-uti_cns_0011650-snap-gene-0.4"/>
</dbReference>
<accession>A0A1I8IDA4</accession>
<protein>
    <submittedName>
        <fullName evidence="2">Uncharacterized protein</fullName>
    </submittedName>
</protein>
<evidence type="ECO:0000313" key="1">
    <source>
        <dbReference type="Proteomes" id="UP000095280"/>
    </source>
</evidence>
<reference evidence="2" key="1">
    <citation type="submission" date="2016-11" db="UniProtKB">
        <authorList>
            <consortium name="WormBaseParasite"/>
        </authorList>
    </citation>
    <scope>IDENTIFICATION</scope>
</reference>
<name>A0A1I8IDA4_9PLAT</name>